<reference evidence="9 10" key="1">
    <citation type="journal article" date="2021" name="Elife">
        <title>Chloroplast acquisition without the gene transfer in kleptoplastic sea slugs, Plakobranchus ocellatus.</title>
        <authorList>
            <person name="Maeda T."/>
            <person name="Takahashi S."/>
            <person name="Yoshida T."/>
            <person name="Shimamura S."/>
            <person name="Takaki Y."/>
            <person name="Nagai Y."/>
            <person name="Toyoda A."/>
            <person name="Suzuki Y."/>
            <person name="Arimoto A."/>
            <person name="Ishii H."/>
            <person name="Satoh N."/>
            <person name="Nishiyama T."/>
            <person name="Hasebe M."/>
            <person name="Maruyama T."/>
            <person name="Minagawa J."/>
            <person name="Obokata J."/>
            <person name="Shigenobu S."/>
        </authorList>
    </citation>
    <scope>NUCLEOTIDE SEQUENCE [LARGE SCALE GENOMIC DNA]</scope>
</reference>
<keyword evidence="4" id="KW-0963">Cytoplasm</keyword>
<evidence type="ECO:0000313" key="9">
    <source>
        <dbReference type="EMBL" id="GFO49708.1"/>
    </source>
</evidence>
<dbReference type="GO" id="GO:0008033">
    <property type="term" value="P:tRNA processing"/>
    <property type="evidence" value="ECO:0007669"/>
    <property type="project" value="UniProtKB-KW"/>
</dbReference>
<accession>A0AAV4DZC7</accession>
<gene>
    <name evidence="9" type="ORF">PoB_007621300</name>
</gene>
<dbReference type="Pfam" id="PF09341">
    <property type="entry name" value="Pcc1"/>
    <property type="match status" value="1"/>
</dbReference>
<evidence type="ECO:0000256" key="6">
    <source>
        <dbReference type="ARBA" id="ARBA00023242"/>
    </source>
</evidence>
<evidence type="ECO:0000256" key="8">
    <source>
        <dbReference type="ARBA" id="ARBA00076355"/>
    </source>
</evidence>
<dbReference type="InterPro" id="IPR015419">
    <property type="entry name" value="CTAG/Pcc1"/>
</dbReference>
<organism evidence="9 10">
    <name type="scientific">Plakobranchus ocellatus</name>
    <dbReference type="NCBI Taxonomy" id="259542"/>
    <lineage>
        <taxon>Eukaryota</taxon>
        <taxon>Metazoa</taxon>
        <taxon>Spiralia</taxon>
        <taxon>Lophotrochozoa</taxon>
        <taxon>Mollusca</taxon>
        <taxon>Gastropoda</taxon>
        <taxon>Heterobranchia</taxon>
        <taxon>Euthyneura</taxon>
        <taxon>Panpulmonata</taxon>
        <taxon>Sacoglossa</taxon>
        <taxon>Placobranchoidea</taxon>
        <taxon>Plakobranchidae</taxon>
        <taxon>Plakobranchus</taxon>
    </lineage>
</organism>
<keyword evidence="5" id="KW-0819">tRNA processing</keyword>
<comment type="function">
    <text evidence="7">Component of the EKC/KEOPS complex that is required for the formation of a threonylcarbamoyl group on adenosine at position 37 (t(6)A37) in tRNAs that read codons beginning with adenine. The complex is probably involved in the transfer of the threonylcarbamoyl moiety of threonylcarbamoyl-AMP (TC-AMP) to the N6 group of A37. LAGE3 functions as a dimerization module for the complex.</text>
</comment>
<evidence type="ECO:0000256" key="1">
    <source>
        <dbReference type="ARBA" id="ARBA00004123"/>
    </source>
</evidence>
<evidence type="ECO:0000256" key="2">
    <source>
        <dbReference type="ARBA" id="ARBA00004496"/>
    </source>
</evidence>
<sequence>MDTAISERLSAELRVPFPSAWEAEVAYNSLSVDKEPKRGHVHRDLSLDGNIMQVCFQASEARTLRVSINSFFEHLKLVCETIDQFRPL</sequence>
<protein>
    <recommendedName>
        <fullName evidence="8">L antigen family member 3</fullName>
    </recommendedName>
</protein>
<dbReference type="Proteomes" id="UP000735302">
    <property type="component" value="Unassembled WGS sequence"/>
</dbReference>
<dbReference type="GO" id="GO:0005634">
    <property type="term" value="C:nucleus"/>
    <property type="evidence" value="ECO:0007669"/>
    <property type="project" value="UniProtKB-SubCell"/>
</dbReference>
<evidence type="ECO:0000256" key="5">
    <source>
        <dbReference type="ARBA" id="ARBA00022694"/>
    </source>
</evidence>
<dbReference type="GO" id="GO:0070525">
    <property type="term" value="P:tRNA threonylcarbamoyladenosine metabolic process"/>
    <property type="evidence" value="ECO:0007669"/>
    <property type="project" value="TreeGrafter"/>
</dbReference>
<dbReference type="AlphaFoldDB" id="A0AAV4DZC7"/>
<dbReference type="PANTHER" id="PTHR31283:SF5">
    <property type="entry name" value="EKC_KEOPS COMPLEX SUBUNIT LAGE3"/>
    <property type="match status" value="1"/>
</dbReference>
<dbReference type="FunFam" id="3.30.310.50:FF:000005">
    <property type="entry name" value="L antigen family member 3"/>
    <property type="match status" value="1"/>
</dbReference>
<dbReference type="EMBL" id="BLXT01008499">
    <property type="protein sequence ID" value="GFO49708.1"/>
    <property type="molecule type" value="Genomic_DNA"/>
</dbReference>
<evidence type="ECO:0000256" key="3">
    <source>
        <dbReference type="ARBA" id="ARBA00007073"/>
    </source>
</evidence>
<dbReference type="GO" id="GO:0000408">
    <property type="term" value="C:EKC/KEOPS complex"/>
    <property type="evidence" value="ECO:0007669"/>
    <property type="project" value="TreeGrafter"/>
</dbReference>
<evidence type="ECO:0000256" key="7">
    <source>
        <dbReference type="ARBA" id="ARBA00053047"/>
    </source>
</evidence>
<evidence type="ECO:0000313" key="10">
    <source>
        <dbReference type="Proteomes" id="UP000735302"/>
    </source>
</evidence>
<dbReference type="GO" id="GO:0005737">
    <property type="term" value="C:cytoplasm"/>
    <property type="evidence" value="ECO:0007669"/>
    <property type="project" value="UniProtKB-SubCell"/>
</dbReference>
<dbReference type="PANTHER" id="PTHR31283">
    <property type="entry name" value="EKC/KEOPS COMPLEX SUBUNIT PCC1 FAMILY MEMBER"/>
    <property type="match status" value="1"/>
</dbReference>
<comment type="subcellular location">
    <subcellularLocation>
        <location evidence="2">Cytoplasm</location>
    </subcellularLocation>
    <subcellularLocation>
        <location evidence="1">Nucleus</location>
    </subcellularLocation>
</comment>
<evidence type="ECO:0000256" key="4">
    <source>
        <dbReference type="ARBA" id="ARBA00022490"/>
    </source>
</evidence>
<keyword evidence="10" id="KW-1185">Reference proteome</keyword>
<comment type="caution">
    <text evidence="9">The sequence shown here is derived from an EMBL/GenBank/DDBJ whole genome shotgun (WGS) entry which is preliminary data.</text>
</comment>
<dbReference type="Gene3D" id="3.30.310.50">
    <property type="entry name" value="Alpha-D-phosphohexomutase, C-terminal domain"/>
    <property type="match status" value="1"/>
</dbReference>
<proteinExistence type="inferred from homology"/>
<keyword evidence="6" id="KW-0539">Nucleus</keyword>
<comment type="similarity">
    <text evidence="3">Belongs to the CTAG/PCC1 family.</text>
</comment>
<name>A0AAV4DZC7_9GAST</name>